<proteinExistence type="inferred from homology"/>
<dbReference type="GO" id="GO:0006004">
    <property type="term" value="P:fucose metabolic process"/>
    <property type="evidence" value="ECO:0007669"/>
    <property type="project" value="TreeGrafter"/>
</dbReference>
<dbReference type="GO" id="GO:0004560">
    <property type="term" value="F:alpha-L-fucosidase activity"/>
    <property type="evidence" value="ECO:0007669"/>
    <property type="project" value="InterPro"/>
</dbReference>
<dbReference type="InterPro" id="IPR057739">
    <property type="entry name" value="Glyco_hydro_29_N"/>
</dbReference>
<dbReference type="PANTHER" id="PTHR10030">
    <property type="entry name" value="ALPHA-L-FUCOSIDASE"/>
    <property type="match status" value="1"/>
</dbReference>
<dbReference type="GO" id="GO:0016139">
    <property type="term" value="P:glycoside catabolic process"/>
    <property type="evidence" value="ECO:0007669"/>
    <property type="project" value="TreeGrafter"/>
</dbReference>
<dbReference type="Proteomes" id="UP000824123">
    <property type="component" value="Unassembled WGS sequence"/>
</dbReference>
<evidence type="ECO:0000313" key="8">
    <source>
        <dbReference type="Proteomes" id="UP000824123"/>
    </source>
</evidence>
<gene>
    <name evidence="7" type="ORF">IAC59_07185</name>
</gene>
<dbReference type="InterPro" id="IPR000933">
    <property type="entry name" value="Glyco_hydro_29"/>
</dbReference>
<evidence type="ECO:0000256" key="1">
    <source>
        <dbReference type="ARBA" id="ARBA00007951"/>
    </source>
</evidence>
<keyword evidence="5" id="KW-0326">Glycosidase</keyword>
<dbReference type="EC" id="3.2.1.51" evidence="2"/>
<dbReference type="GO" id="GO:0005764">
    <property type="term" value="C:lysosome"/>
    <property type="evidence" value="ECO:0007669"/>
    <property type="project" value="TreeGrafter"/>
</dbReference>
<evidence type="ECO:0000256" key="5">
    <source>
        <dbReference type="ARBA" id="ARBA00023295"/>
    </source>
</evidence>
<protein>
    <recommendedName>
        <fullName evidence="2">alpha-L-fucosidase</fullName>
        <ecNumber evidence="2">3.2.1.51</ecNumber>
    </recommendedName>
</protein>
<dbReference type="SUPFAM" id="SSF51445">
    <property type="entry name" value="(Trans)glycosidases"/>
    <property type="match status" value="1"/>
</dbReference>
<accession>A0A9D1LS23</accession>
<name>A0A9D1LS23_9FIRM</name>
<organism evidence="7 8">
    <name type="scientific">Candidatus Fimadaptatus faecigallinarum</name>
    <dbReference type="NCBI Taxonomy" id="2840814"/>
    <lineage>
        <taxon>Bacteria</taxon>
        <taxon>Bacillati</taxon>
        <taxon>Bacillota</taxon>
        <taxon>Clostridia</taxon>
        <taxon>Eubacteriales</taxon>
        <taxon>Candidatus Fimadaptatus</taxon>
    </lineage>
</organism>
<comment type="similarity">
    <text evidence="1">Belongs to the glycosyl hydrolase 29 family.</text>
</comment>
<keyword evidence="4" id="KW-0378">Hydrolase</keyword>
<reference evidence="7" key="1">
    <citation type="submission" date="2020-10" db="EMBL/GenBank/DDBJ databases">
        <authorList>
            <person name="Gilroy R."/>
        </authorList>
    </citation>
    <scope>NUCLEOTIDE SEQUENCE</scope>
    <source>
        <strain evidence="7">ChiSxjej2B14-8506</strain>
    </source>
</reference>
<dbReference type="EMBL" id="DVNK01000043">
    <property type="protein sequence ID" value="HIU47028.1"/>
    <property type="molecule type" value="Genomic_DNA"/>
</dbReference>
<evidence type="ECO:0000259" key="6">
    <source>
        <dbReference type="Pfam" id="PF01120"/>
    </source>
</evidence>
<dbReference type="PANTHER" id="PTHR10030:SF37">
    <property type="entry name" value="ALPHA-L-FUCOSIDASE-RELATED"/>
    <property type="match status" value="1"/>
</dbReference>
<dbReference type="Gene3D" id="3.20.20.80">
    <property type="entry name" value="Glycosidases"/>
    <property type="match status" value="1"/>
</dbReference>
<dbReference type="InterPro" id="IPR017853">
    <property type="entry name" value="GH"/>
</dbReference>
<dbReference type="SMART" id="SM00812">
    <property type="entry name" value="Alpha_L_fucos"/>
    <property type="match status" value="1"/>
</dbReference>
<sequence>MDELREFLKTAANLKPTERQLKWYDREFYAFVHFSPNTYTGLEWGLGNEDERIFNPTELDCDQWVEAIKSAGMKGMILTAKHHDGFCLWPSKYTEHSVKNCPLDIDVVKEASDACRRGGIEFGFYLSPWDRNSKLYGTDEYNDYYKKQLVELLTGYGEIFCVWLDGACGEGPNGRKQVYDFDGIIELVRRYQPNAVIFQDGGPDVRWIGNEAGKCRPSEWAVIPNELAKLTSGPQTGPGPWYVPGVDQLDYIYNPQEDIGSANVIARSRGLNFCGAEVNMSIRPGWFYHPQEEPHSLERLMKTYLSSVGHNGCFNLNIPPMPNGKFDPRDVARLKELGDALRAAFATDLAAGLKPVRTDRPAGNQCEFTLELGQTRDVHYVELREPIALGQRVSGHRLMVRDEFGLWRDVCGGFTIGHKEIHKLSFFGHESIKTDAVKVLITSARDRVEDIEISVY</sequence>
<keyword evidence="3" id="KW-0732">Signal</keyword>
<evidence type="ECO:0000256" key="2">
    <source>
        <dbReference type="ARBA" id="ARBA00012662"/>
    </source>
</evidence>
<evidence type="ECO:0000256" key="3">
    <source>
        <dbReference type="ARBA" id="ARBA00022729"/>
    </source>
</evidence>
<reference evidence="7" key="2">
    <citation type="journal article" date="2021" name="PeerJ">
        <title>Extensive microbial diversity within the chicken gut microbiome revealed by metagenomics and culture.</title>
        <authorList>
            <person name="Gilroy R."/>
            <person name="Ravi A."/>
            <person name="Getino M."/>
            <person name="Pursley I."/>
            <person name="Horton D.L."/>
            <person name="Alikhan N.F."/>
            <person name="Baker D."/>
            <person name="Gharbi K."/>
            <person name="Hall N."/>
            <person name="Watson M."/>
            <person name="Adriaenssens E.M."/>
            <person name="Foster-Nyarko E."/>
            <person name="Jarju S."/>
            <person name="Secka A."/>
            <person name="Antonio M."/>
            <person name="Oren A."/>
            <person name="Chaudhuri R.R."/>
            <person name="La Ragione R."/>
            <person name="Hildebrand F."/>
            <person name="Pallen M.J."/>
        </authorList>
    </citation>
    <scope>NUCLEOTIDE SEQUENCE</scope>
    <source>
        <strain evidence="7">ChiSxjej2B14-8506</strain>
    </source>
</reference>
<dbReference type="AlphaFoldDB" id="A0A9D1LS23"/>
<dbReference type="Pfam" id="PF01120">
    <property type="entry name" value="Alpha_L_fucos"/>
    <property type="match status" value="1"/>
</dbReference>
<evidence type="ECO:0000256" key="4">
    <source>
        <dbReference type="ARBA" id="ARBA00022801"/>
    </source>
</evidence>
<dbReference type="Gene3D" id="2.60.120.260">
    <property type="entry name" value="Galactose-binding domain-like"/>
    <property type="match status" value="1"/>
</dbReference>
<comment type="caution">
    <text evidence="7">The sequence shown here is derived from an EMBL/GenBank/DDBJ whole genome shotgun (WGS) entry which is preliminary data.</text>
</comment>
<evidence type="ECO:0000313" key="7">
    <source>
        <dbReference type="EMBL" id="HIU47028.1"/>
    </source>
</evidence>
<feature type="domain" description="Glycoside hydrolase family 29 N-terminal" evidence="6">
    <location>
        <begin position="32"/>
        <end position="341"/>
    </location>
</feature>